<gene>
    <name evidence="1" type="ORF">PG303_02495</name>
</gene>
<evidence type="ECO:0000313" key="2">
    <source>
        <dbReference type="Proteomes" id="UP001284033"/>
    </source>
</evidence>
<evidence type="ECO:0000313" key="1">
    <source>
        <dbReference type="EMBL" id="MDY3512083.1"/>
    </source>
</evidence>
<comment type="caution">
    <text evidence="1">The sequence shown here is derived from an EMBL/GenBank/DDBJ whole genome shotgun (WGS) entry which is preliminary data.</text>
</comment>
<dbReference type="EMBL" id="JAQZHK010000002">
    <property type="protein sequence ID" value="MDY3512083.1"/>
    <property type="molecule type" value="Genomic_DNA"/>
</dbReference>
<protein>
    <submittedName>
        <fullName evidence="1">Uncharacterized protein</fullName>
    </submittedName>
</protein>
<organism evidence="1 2">
    <name type="scientific">Riemerella anatipestifer</name>
    <name type="common">Moraxella anatipestifer</name>
    <dbReference type="NCBI Taxonomy" id="34085"/>
    <lineage>
        <taxon>Bacteria</taxon>
        <taxon>Pseudomonadati</taxon>
        <taxon>Bacteroidota</taxon>
        <taxon>Flavobacteriia</taxon>
        <taxon>Flavobacteriales</taxon>
        <taxon>Weeksellaceae</taxon>
        <taxon>Riemerella</taxon>
    </lineage>
</organism>
<dbReference type="AlphaFoldDB" id="A0AAP6LJY4"/>
<dbReference type="Proteomes" id="UP001284033">
    <property type="component" value="Unassembled WGS sequence"/>
</dbReference>
<reference evidence="1" key="1">
    <citation type="submission" date="2023-01" db="EMBL/GenBank/DDBJ databases">
        <title>Genome-based studies on antimicrobial resistance profiles of Riemerella anatipestifer in China, 1994 to 2021.</title>
        <authorList>
            <person name="Yang Z."/>
            <person name="Zhu D."/>
        </authorList>
    </citation>
    <scope>NUCLEOTIDE SEQUENCE</scope>
    <source>
        <strain evidence="1">RCAD1218</strain>
    </source>
</reference>
<sequence>MDVSKELFLSTLKQKIDEYEDLKSYENVVEGTCNHCNKGCKAYKFKAKNLPSLPLYFEEKDGKVTDIYLCNDLKEDKPDEHDWDIHFSFYEEEKLAFKPSIEYLITLQRIEKAVDEFNNLEKMGLVPIEEVIYWYDKYKLLARELELDNPFVAIKYKAYKHINSLYSEVSNLIHNFKKNNLAKNALDIYHKITPENEKSIVKWLLENDNNYFFDLKKADNWEKTGFLILETNPNLLVDCSGYLDGFFLSEIYSNHLNEIMEKYQPTSEHFEQNGGSVECSLKSYLKLHNKYLDLL</sequence>
<dbReference type="RefSeq" id="WP_154468571.1">
    <property type="nucleotide sequence ID" value="NZ_CP110126.1"/>
</dbReference>
<proteinExistence type="predicted"/>
<name>A0AAP6LJY4_RIEAN</name>
<accession>A0AAP6LJY4</accession>